<feature type="chain" id="PRO_5015134872" description="Conjugal transfer pilus assembly protein TraU" evidence="1">
    <location>
        <begin position="24"/>
        <end position="356"/>
    </location>
</feature>
<dbReference type="AlphaFoldDB" id="A0A2P2EDE7"/>
<reference evidence="2 3" key="1">
    <citation type="journal article" date="2018" name="Genome Announc.">
        <title>Draft Genome Sequence of "Candidatus Phycosocius bacilliformis," an Alphaproteobacterial Ectosymbiont of the Hydrocarbon-Producing Green Alga Botryococcus braunii.</title>
        <authorList>
            <person name="Tanabe Y."/>
            <person name="Yamaguchi H."/>
            <person name="Watanabe M.M."/>
        </authorList>
    </citation>
    <scope>NUCLEOTIDE SEQUENCE [LARGE SCALE GENOMIC DNA]</scope>
    <source>
        <strain evidence="2 3">BOTRYCO-2</strain>
    </source>
</reference>
<dbReference type="RefSeq" id="WP_108985933.1">
    <property type="nucleotide sequence ID" value="NZ_BFBR01000010.1"/>
</dbReference>
<organism evidence="2 3">
    <name type="scientific">Candidatus Phycosocius bacilliformis</name>
    <dbReference type="NCBI Taxonomy" id="1445552"/>
    <lineage>
        <taxon>Bacteria</taxon>
        <taxon>Pseudomonadati</taxon>
        <taxon>Pseudomonadota</taxon>
        <taxon>Alphaproteobacteria</taxon>
        <taxon>Caulobacterales</taxon>
        <taxon>Caulobacterales incertae sedis</taxon>
        <taxon>Candidatus Phycosocius</taxon>
    </lineage>
</organism>
<protein>
    <recommendedName>
        <fullName evidence="4">Conjugal transfer pilus assembly protein TraU</fullName>
    </recommendedName>
</protein>
<dbReference type="InterPro" id="IPR009649">
    <property type="entry name" value="TraU"/>
</dbReference>
<accession>A0A2P2EDE7</accession>
<proteinExistence type="predicted"/>
<keyword evidence="3" id="KW-1185">Reference proteome</keyword>
<evidence type="ECO:0000256" key="1">
    <source>
        <dbReference type="SAM" id="SignalP"/>
    </source>
</evidence>
<evidence type="ECO:0000313" key="2">
    <source>
        <dbReference type="EMBL" id="GBF59076.1"/>
    </source>
</evidence>
<dbReference type="Pfam" id="PF06834">
    <property type="entry name" value="TraU"/>
    <property type="match status" value="1"/>
</dbReference>
<evidence type="ECO:0008006" key="4">
    <source>
        <dbReference type="Google" id="ProtNLM"/>
    </source>
</evidence>
<dbReference type="OrthoDB" id="9788211at2"/>
<gene>
    <name evidence="2" type="ORF">PbB2_02768</name>
</gene>
<sequence>MIRRWVAALLGVFALVSASAAFGEEPLPNTSKTCRGRWINPIKDVCWNCMLPIRVGGVAIWKGKVPDPGGAPSGPLCACATPFPRIGIPISYWDPHRVADVTAEAWCFPNLGGFKMDVGIGAQDGEATSAPVEGGASGAGMQHVHYYSYPLLIWMQLLGDTLCLDGSSFDLLYITEIDPLYNDDELASLINPEAALFANPIADAACVADCVAATTRYPIKSLFWCAGCQGSMYPMSGRSSNTTQVSNSFHVLEKFMYKLHRQLMTWGTVGSKALCKPYLMPVMDRTMYRFQMTQPNPHVGRTSPAIGAGSGEPGLGALICPRIGGSTMMWDSNRITPYVGEDIGYLIWRRRDCCAL</sequence>
<evidence type="ECO:0000313" key="3">
    <source>
        <dbReference type="Proteomes" id="UP000245086"/>
    </source>
</evidence>
<dbReference type="EMBL" id="BFBR01000010">
    <property type="protein sequence ID" value="GBF59076.1"/>
    <property type="molecule type" value="Genomic_DNA"/>
</dbReference>
<comment type="caution">
    <text evidence="2">The sequence shown here is derived from an EMBL/GenBank/DDBJ whole genome shotgun (WGS) entry which is preliminary data.</text>
</comment>
<dbReference type="Proteomes" id="UP000245086">
    <property type="component" value="Unassembled WGS sequence"/>
</dbReference>
<keyword evidence="1" id="KW-0732">Signal</keyword>
<name>A0A2P2EDE7_9PROT</name>
<feature type="signal peptide" evidence="1">
    <location>
        <begin position="1"/>
        <end position="23"/>
    </location>
</feature>